<sequence length="134" mass="15077">MATIRWEEPVAVPAAQAWALLRRVDRAHELFAPVLVAGSMEGDVRTVTFANGLVVQERIVTVDDQAQRIAYTVVGEMFEHHSASMQILPVDDAMCRFVWISDFLPDERAETVRPLVEQGSRAFAKNVEDRKIRG</sequence>
<dbReference type="AlphaFoldDB" id="A0A5N3P7N2"/>
<dbReference type="CDD" id="cd07821">
    <property type="entry name" value="PYR_PYL_RCAR_like"/>
    <property type="match status" value="1"/>
</dbReference>
<comment type="caution">
    <text evidence="1">The sequence shown here is derived from an EMBL/GenBank/DDBJ whole genome shotgun (WGS) entry which is preliminary data.</text>
</comment>
<accession>A0A5N3P7N2</accession>
<reference evidence="1 2" key="1">
    <citation type="journal article" date="2019" name="Microorganisms">
        <title>Genome Insights into the Novel Species Microvirga brassicacearum, a Rapeseed Endophyte with Biotechnological Potential.</title>
        <authorList>
            <person name="Jimenez-Gomez A."/>
            <person name="Saati-Santamaria Z."/>
            <person name="Igual J.M."/>
            <person name="Rivas R."/>
            <person name="Mateos P.F."/>
            <person name="Garcia-Fraile P."/>
        </authorList>
    </citation>
    <scope>NUCLEOTIDE SEQUENCE [LARGE SCALE GENOMIC DNA]</scope>
    <source>
        <strain evidence="1 2">CDVBN77</strain>
    </source>
</reference>
<evidence type="ECO:0000313" key="1">
    <source>
        <dbReference type="EMBL" id="KAB0265737.1"/>
    </source>
</evidence>
<organism evidence="1 2">
    <name type="scientific">Microvirga brassicacearum</name>
    <dbReference type="NCBI Taxonomy" id="2580413"/>
    <lineage>
        <taxon>Bacteria</taxon>
        <taxon>Pseudomonadati</taxon>
        <taxon>Pseudomonadota</taxon>
        <taxon>Alphaproteobacteria</taxon>
        <taxon>Hyphomicrobiales</taxon>
        <taxon>Methylobacteriaceae</taxon>
        <taxon>Microvirga</taxon>
    </lineage>
</organism>
<dbReference type="SUPFAM" id="SSF55961">
    <property type="entry name" value="Bet v1-like"/>
    <property type="match status" value="1"/>
</dbReference>
<proteinExistence type="predicted"/>
<dbReference type="RefSeq" id="WP_150946705.1">
    <property type="nucleotide sequence ID" value="NZ_VCMV01000029.1"/>
</dbReference>
<keyword evidence="2" id="KW-1185">Reference proteome</keyword>
<dbReference type="Pfam" id="PF10604">
    <property type="entry name" value="Polyketide_cyc2"/>
    <property type="match status" value="1"/>
</dbReference>
<name>A0A5N3P7N2_9HYPH</name>
<protein>
    <submittedName>
        <fullName evidence="1">SRPBCC family protein</fullName>
    </submittedName>
</protein>
<dbReference type="InterPro" id="IPR019587">
    <property type="entry name" value="Polyketide_cyclase/dehydratase"/>
</dbReference>
<dbReference type="EMBL" id="VCMV01000029">
    <property type="protein sequence ID" value="KAB0265737.1"/>
    <property type="molecule type" value="Genomic_DNA"/>
</dbReference>
<evidence type="ECO:0000313" key="2">
    <source>
        <dbReference type="Proteomes" id="UP000325684"/>
    </source>
</evidence>
<dbReference type="OrthoDB" id="1364128at2"/>
<dbReference type="Gene3D" id="3.30.530.20">
    <property type="match status" value="1"/>
</dbReference>
<dbReference type="Proteomes" id="UP000325684">
    <property type="component" value="Unassembled WGS sequence"/>
</dbReference>
<gene>
    <name evidence="1" type="ORF">FEZ63_17140</name>
</gene>
<dbReference type="InterPro" id="IPR023393">
    <property type="entry name" value="START-like_dom_sf"/>
</dbReference>